<dbReference type="EMBL" id="JACRTL010000003">
    <property type="protein sequence ID" value="MBC8610885.1"/>
    <property type="molecule type" value="Genomic_DNA"/>
</dbReference>
<dbReference type="RefSeq" id="WP_154825416.1">
    <property type="nucleotide sequence ID" value="NZ_JACRTL010000003.1"/>
</dbReference>
<gene>
    <name evidence="2" type="ORF">H8702_07085</name>
</gene>
<dbReference type="InterPro" id="IPR023812">
    <property type="entry name" value="CHP04002"/>
</dbReference>
<keyword evidence="3" id="KW-1185">Reference proteome</keyword>
<dbReference type="GO" id="GO:0016020">
    <property type="term" value="C:membrane"/>
    <property type="evidence" value="ECO:0007669"/>
    <property type="project" value="InterPro"/>
</dbReference>
<keyword evidence="1" id="KW-0472">Membrane</keyword>
<comment type="caution">
    <text evidence="2">The sequence shown here is derived from an EMBL/GenBank/DDBJ whole genome shotgun (WGS) entry which is preliminary data.</text>
</comment>
<dbReference type="Proteomes" id="UP000632659">
    <property type="component" value="Unassembled WGS sequence"/>
</dbReference>
<organism evidence="2 3">
    <name type="scientific">Massiliimalia timonensis</name>
    <dbReference type="NCBI Taxonomy" id="1987501"/>
    <lineage>
        <taxon>Bacteria</taxon>
        <taxon>Bacillati</taxon>
        <taxon>Bacillota</taxon>
        <taxon>Clostridia</taxon>
        <taxon>Eubacteriales</taxon>
        <taxon>Oscillospiraceae</taxon>
        <taxon>Massiliimalia</taxon>
    </lineage>
</organism>
<dbReference type="Pfam" id="PF07155">
    <property type="entry name" value="ECF-ribofla_trS"/>
    <property type="match status" value="1"/>
</dbReference>
<feature type="transmembrane region" description="Helical" evidence="1">
    <location>
        <begin position="139"/>
        <end position="156"/>
    </location>
</feature>
<feature type="transmembrane region" description="Helical" evidence="1">
    <location>
        <begin position="72"/>
        <end position="91"/>
    </location>
</feature>
<feature type="transmembrane region" description="Helical" evidence="1">
    <location>
        <begin position="12"/>
        <end position="32"/>
    </location>
</feature>
<dbReference type="Gene3D" id="1.10.1760.20">
    <property type="match status" value="1"/>
</dbReference>
<evidence type="ECO:0000313" key="3">
    <source>
        <dbReference type="Proteomes" id="UP000632659"/>
    </source>
</evidence>
<keyword evidence="1" id="KW-0812">Transmembrane</keyword>
<reference evidence="2" key="1">
    <citation type="submission" date="2020-08" db="EMBL/GenBank/DDBJ databases">
        <title>Genome public.</title>
        <authorList>
            <person name="Liu C."/>
            <person name="Sun Q."/>
        </authorList>
    </citation>
    <scope>NUCLEOTIDE SEQUENCE</scope>
    <source>
        <strain evidence="2">NSJ-15</strain>
    </source>
</reference>
<name>A0A8J6TXA7_9FIRM</name>
<evidence type="ECO:0000313" key="2">
    <source>
        <dbReference type="EMBL" id="MBC8610885.1"/>
    </source>
</evidence>
<dbReference type="NCBIfam" id="TIGR04002">
    <property type="entry name" value="TIGR04002 family protein"/>
    <property type="match status" value="1"/>
</dbReference>
<evidence type="ECO:0000256" key="1">
    <source>
        <dbReference type="SAM" id="Phobius"/>
    </source>
</evidence>
<feature type="transmembrane region" description="Helical" evidence="1">
    <location>
        <begin position="44"/>
        <end position="66"/>
    </location>
</feature>
<feature type="transmembrane region" description="Helical" evidence="1">
    <location>
        <begin position="103"/>
        <end position="124"/>
    </location>
</feature>
<sequence length="170" mass="18986">MIQSEKVHLLTISSIFAAIIFLFTAYFFHIPFATGYIHFGDTLVFLAAALLPKPYAIGAAVVGMGLSDLMTAPIWVLPTVLIKTLVVLSFSSKTEKIVCSRNMIGVICAYFVNVTGYFVFTGILYQDWLFPIVRLYTDLIPPFICGILFIAIGKVLDRTRLKEKFFTVRG</sequence>
<dbReference type="InterPro" id="IPR009825">
    <property type="entry name" value="ECF_substrate-spec-like"/>
</dbReference>
<proteinExistence type="predicted"/>
<accession>A0A8J6TXA7</accession>
<dbReference type="AlphaFoldDB" id="A0A8J6TXA7"/>
<keyword evidence="1" id="KW-1133">Transmembrane helix</keyword>
<protein>
    <submittedName>
        <fullName evidence="2">TIGR04002 family protein</fullName>
    </submittedName>
</protein>